<name>A0A1B6HFU7_9HEMI</name>
<feature type="region of interest" description="Disordered" evidence="1">
    <location>
        <begin position="29"/>
        <end position="129"/>
    </location>
</feature>
<evidence type="ECO:0000256" key="2">
    <source>
        <dbReference type="SAM" id="SignalP"/>
    </source>
</evidence>
<feature type="chain" id="PRO_5008584403" description="Secreted protein" evidence="2">
    <location>
        <begin position="24"/>
        <end position="129"/>
    </location>
</feature>
<dbReference type="AlphaFoldDB" id="A0A1B6HFU7"/>
<protein>
    <recommendedName>
        <fullName evidence="4">Secreted protein</fullName>
    </recommendedName>
</protein>
<evidence type="ECO:0000256" key="1">
    <source>
        <dbReference type="SAM" id="MobiDB-lite"/>
    </source>
</evidence>
<feature type="compositionally biased region" description="Polar residues" evidence="1">
    <location>
        <begin position="109"/>
        <end position="129"/>
    </location>
</feature>
<proteinExistence type="predicted"/>
<evidence type="ECO:0000313" key="3">
    <source>
        <dbReference type="EMBL" id="JAS73614.1"/>
    </source>
</evidence>
<feature type="signal peptide" evidence="2">
    <location>
        <begin position="1"/>
        <end position="23"/>
    </location>
</feature>
<feature type="compositionally biased region" description="Acidic residues" evidence="1">
    <location>
        <begin position="73"/>
        <end position="82"/>
    </location>
</feature>
<dbReference type="EMBL" id="GECU01034092">
    <property type="protein sequence ID" value="JAS73614.1"/>
    <property type="molecule type" value="Transcribed_RNA"/>
</dbReference>
<keyword evidence="2" id="KW-0732">Signal</keyword>
<feature type="compositionally biased region" description="Basic residues" evidence="1">
    <location>
        <begin position="53"/>
        <end position="67"/>
    </location>
</feature>
<evidence type="ECO:0008006" key="4">
    <source>
        <dbReference type="Google" id="ProtNLM"/>
    </source>
</evidence>
<feature type="non-terminal residue" evidence="3">
    <location>
        <position position="129"/>
    </location>
</feature>
<feature type="compositionally biased region" description="Polar residues" evidence="1">
    <location>
        <begin position="29"/>
        <end position="49"/>
    </location>
</feature>
<sequence length="129" mass="14427">LNMRSIWYSVTIAALALLLGAHARHFNEFPTTGGNGEVNQGVHNPRNPSHGTNRIRHGHRGHGHKVPKGPSWPDDDDDDDLYDEIRRAFEVTGVRAPQHPPKKEKSEDTTVNSLEGKNTDSNLSYDDIR</sequence>
<gene>
    <name evidence="3" type="ORF">g.25724</name>
</gene>
<reference evidence="3" key="1">
    <citation type="submission" date="2015-11" db="EMBL/GenBank/DDBJ databases">
        <title>De novo transcriptome assembly of four potential Pierce s Disease insect vectors from Arizona vineyards.</title>
        <authorList>
            <person name="Tassone E.E."/>
        </authorList>
    </citation>
    <scope>NUCLEOTIDE SEQUENCE</scope>
</reference>
<accession>A0A1B6HFU7</accession>
<feature type="non-terminal residue" evidence="3">
    <location>
        <position position="1"/>
    </location>
</feature>
<organism evidence="3">
    <name type="scientific">Homalodisca liturata</name>
    <dbReference type="NCBI Taxonomy" id="320908"/>
    <lineage>
        <taxon>Eukaryota</taxon>
        <taxon>Metazoa</taxon>
        <taxon>Ecdysozoa</taxon>
        <taxon>Arthropoda</taxon>
        <taxon>Hexapoda</taxon>
        <taxon>Insecta</taxon>
        <taxon>Pterygota</taxon>
        <taxon>Neoptera</taxon>
        <taxon>Paraneoptera</taxon>
        <taxon>Hemiptera</taxon>
        <taxon>Auchenorrhyncha</taxon>
        <taxon>Membracoidea</taxon>
        <taxon>Cicadellidae</taxon>
        <taxon>Cicadellinae</taxon>
        <taxon>Proconiini</taxon>
        <taxon>Homalodisca</taxon>
    </lineage>
</organism>